<dbReference type="InterPro" id="IPR008969">
    <property type="entry name" value="CarboxyPept-like_regulatory"/>
</dbReference>
<dbReference type="Gene3D" id="2.60.40.1120">
    <property type="entry name" value="Carboxypeptidase-like, regulatory domain"/>
    <property type="match status" value="2"/>
</dbReference>
<dbReference type="Proteomes" id="UP001499974">
    <property type="component" value="Unassembled WGS sequence"/>
</dbReference>
<dbReference type="SUPFAM" id="SSF49452">
    <property type="entry name" value="Starch-binding domain-like"/>
    <property type="match status" value="2"/>
</dbReference>
<feature type="compositionally biased region" description="Gly residues" evidence="1">
    <location>
        <begin position="279"/>
        <end position="315"/>
    </location>
</feature>
<dbReference type="SUPFAM" id="SSF49478">
    <property type="entry name" value="Cna protein B-type domain"/>
    <property type="match status" value="1"/>
</dbReference>
<dbReference type="EMBL" id="BAABKM010000002">
    <property type="protein sequence ID" value="GAA4711884.1"/>
    <property type="molecule type" value="Genomic_DNA"/>
</dbReference>
<protein>
    <recommendedName>
        <fullName evidence="5">Alpha-amylase</fullName>
    </recommendedName>
</protein>
<evidence type="ECO:0000256" key="2">
    <source>
        <dbReference type="SAM" id="Phobius"/>
    </source>
</evidence>
<organism evidence="3 4">
    <name type="scientific">Nocardioides conyzicola</name>
    <dbReference type="NCBI Taxonomy" id="1651781"/>
    <lineage>
        <taxon>Bacteria</taxon>
        <taxon>Bacillati</taxon>
        <taxon>Actinomycetota</taxon>
        <taxon>Actinomycetes</taxon>
        <taxon>Propionibacteriales</taxon>
        <taxon>Nocardioidaceae</taxon>
        <taxon>Nocardioides</taxon>
    </lineage>
</organism>
<sequence>MTSSYPGTEPAPGLVVATHLRTSAGSPLPVEVTLTNNADAPRILAVGALGVDAGWLPTPVRTAALEPGQSVIVTLVLSPAQGTVPAHYPFAFTVQALDPATGRPAGAQAVMVDSTLVVNPRNQLTLELRPRSVSTVSTRRMKLALRNRGSEPARVTLEVQTSPRVHVRFRKKVVEVLPGATEVVRGRARVTHRRLFGATEHHTYTVSASGTESLRHVEGSVTQHPLIGTMLMKAVALLSVLAIWIGAAVIFIPQLAHKIGDRSSETTTAKTVDGDKAGGKSGGDEAGGSGGSGGSGGDKGAGKGGDSGKGGGKGGTQQAADVPDDEIALTGTVAGEQPAGVKVSLEPTSLVDEDAQGGVGVGVPSTQLGTSGMSLASAFLNRALPTTPPNRTATTTEDGSWAFAGVKKPGYYLLTFTKGGFQKQSFVIDSTSEASAEPLEVDLEAGEGTLSGTVTGPQGAVGAATVTITDGTNTLTTSSNSRGRVGHWSVKGLSTPGTYVVQAAKPGYSSESRMVELAAGGTSTADLRLRNGVASLVGKVQAVNEAGALAGVGGATVTVTSDDGVVRTATTLTQGDKAARSNARVSAEFVGTYTVPGLPVPGTYVVTLTGPGMQTQTSKVHLKPGQSRAVADANLVASTGSVTGTITGLSTSGDASGIIGAGLTLSNADNTYKTMSTSEPSGGYLFDGVAPGTYSLQTQFFGYVSDHVTVTVRAGKTATANRQITQVEGGVLAARSAVQGRAIDGSTSLPITCDASGPDECVVATVVEPGVDDGTADDHTYTTDFLPTDQFTLPDPLLDPSGGLLPGVHTVRVSAPHYSSATTTVQVGNDQTVNVGTLALLPAPKIVGTLTTVVGSPQVPDTSAGAPPGATVPANTCIYAVAGTDIADADVPDPGCDVGTGDAAACQHDVATFDPGDTRVCAYVTGAGNYSIEVPADGTYTVYVRSADLEYVSPSPATVLLESGVTRNQSFNLNRLARSTITVRKPGPTGALVPASGASVSLTLNGAASPWQAATTNGDGVVSFTKVPTGTYTVAATGGGVSASTSASMGLNQDVPVRLNLTSGIADVVGRVTWNRDGVATPVPGASVTVSAPISYGADDSVNLGSVSMTTKSDDGCFIIEKSASTSPIVSSGLCSWPAGAAPSRGKQTFLSPAASSVQLSADEFVSPDTRTNITLTTGSTANSFTMVPLPVLLGTVAPVVFPADAGFDWSQVAFTAQPITGPITGLSVSASGTGTGSLVWNDERAKAAGKVLPGDYKITATRAGYLPAEGILSCDPAVPTAVDACHWKTGNTLTLTTLSSLKVGATSSATPVTGARYSLYQDGTLIQTLTDTAGAGSVTFTGLDPRVDDGYKVGVRAAGYAFTSAPAYNTLTCTPTSPPTVRLEPGQQTVCGAALTKLGTISGTVKGVRAKSPATTPVDNLVGATVRVQQCTTAACTATTGTVFTGTTAADGSYSITGTADAAGLDTTKSWLVTASSPGYSLIGSGTAVSSFPGNLGTATLTLYQDPVNVSVVLLDGTGTPYPRTANVQLLRVTSSGTELVKAAVQNGTAYDLTDIIPGAYVVSVSGGGLQAATQSATIAANGQVISISVVRAANVAHGTITADDIASPGALEGAAITLCKTATCTAAETEDGSDNAPMATETDASGNFQIRTVPDDDYYVKVALDGYRTQVLGPYTFNHVIGAVLPINTLMVSVKRDVKITLDPAWANDDLSSSTVTLTNGTVLTAGTLATDGAGGWVASFTGVHWGCWQVDVTLPSSHHGTLSGLKSNLPADATQTCTGKLVVSRDKATTTATTATVEVDEGRLDITTKATVEPAFGHTAPTGTLVSLPPYLTDLAVTTGDAVTIWLPTGVQHDVSATLATPDSFWGDAADQVTLDDTGDGSSPATVLLDLKEKHATLVVHVSGLGGGEAALQLTAPSGETIPLGAPTTTVSGTQTFHLPRGDWTVTATVASPSPSRSDSDHLQITAPNGSYTINLAIPPPPATGATAGKPGSFTPAGAATPANLASLSGITPSPSTAWTTGQRVVLADSSTASWNGTAWVAGAAP</sequence>
<feature type="transmembrane region" description="Helical" evidence="2">
    <location>
        <begin position="234"/>
        <end position="256"/>
    </location>
</feature>
<dbReference type="InterPro" id="IPR013784">
    <property type="entry name" value="Carb-bd-like_fold"/>
</dbReference>
<keyword evidence="2" id="KW-0472">Membrane</keyword>
<gene>
    <name evidence="3" type="ORF">GCM10023349_33620</name>
</gene>
<reference evidence="4" key="1">
    <citation type="journal article" date="2019" name="Int. J. Syst. Evol. Microbiol.">
        <title>The Global Catalogue of Microorganisms (GCM) 10K type strain sequencing project: providing services to taxonomists for standard genome sequencing and annotation.</title>
        <authorList>
            <consortium name="The Broad Institute Genomics Platform"/>
            <consortium name="The Broad Institute Genome Sequencing Center for Infectious Disease"/>
            <person name="Wu L."/>
            <person name="Ma J."/>
        </authorList>
    </citation>
    <scope>NUCLEOTIDE SEQUENCE [LARGE SCALE GENOMIC DNA]</scope>
    <source>
        <strain evidence="4">JCM 18531</strain>
    </source>
</reference>
<evidence type="ECO:0000256" key="1">
    <source>
        <dbReference type="SAM" id="MobiDB-lite"/>
    </source>
</evidence>
<feature type="region of interest" description="Disordered" evidence="1">
    <location>
        <begin position="261"/>
        <end position="320"/>
    </location>
</feature>
<keyword evidence="2" id="KW-1133">Transmembrane helix</keyword>
<keyword evidence="2" id="KW-0812">Transmembrane</keyword>
<name>A0ABP8XQS9_9ACTN</name>
<evidence type="ECO:0008006" key="5">
    <source>
        <dbReference type="Google" id="ProtNLM"/>
    </source>
</evidence>
<evidence type="ECO:0000313" key="4">
    <source>
        <dbReference type="Proteomes" id="UP001499974"/>
    </source>
</evidence>
<comment type="caution">
    <text evidence="3">The sequence shown here is derived from an EMBL/GenBank/DDBJ whole genome shotgun (WGS) entry which is preliminary data.</text>
</comment>
<dbReference type="Pfam" id="PF13620">
    <property type="entry name" value="CarboxypepD_reg"/>
    <property type="match status" value="2"/>
</dbReference>
<dbReference type="SUPFAM" id="SSF49464">
    <property type="entry name" value="Carboxypeptidase regulatory domain-like"/>
    <property type="match status" value="1"/>
</dbReference>
<accession>A0ABP8XQS9</accession>
<dbReference type="RefSeq" id="WP_345522557.1">
    <property type="nucleotide sequence ID" value="NZ_BAABKM010000002.1"/>
</dbReference>
<keyword evidence="4" id="KW-1185">Reference proteome</keyword>
<proteinExistence type="predicted"/>
<evidence type="ECO:0000313" key="3">
    <source>
        <dbReference type="EMBL" id="GAA4711884.1"/>
    </source>
</evidence>